<accession>A0ABC8IYX7</accession>
<proteinExistence type="predicted"/>
<dbReference type="Proteomes" id="UP001642260">
    <property type="component" value="Unassembled WGS sequence"/>
</dbReference>
<reference evidence="2 3" key="1">
    <citation type="submission" date="2022-03" db="EMBL/GenBank/DDBJ databases">
        <authorList>
            <person name="Macdonald S."/>
            <person name="Ahmed S."/>
            <person name="Newling K."/>
        </authorList>
    </citation>
    <scope>NUCLEOTIDE SEQUENCE [LARGE SCALE GENOMIC DNA]</scope>
</reference>
<organism evidence="2 3">
    <name type="scientific">Eruca vesicaria subsp. sativa</name>
    <name type="common">Garden rocket</name>
    <name type="synonym">Eruca sativa</name>
    <dbReference type="NCBI Taxonomy" id="29727"/>
    <lineage>
        <taxon>Eukaryota</taxon>
        <taxon>Viridiplantae</taxon>
        <taxon>Streptophyta</taxon>
        <taxon>Embryophyta</taxon>
        <taxon>Tracheophyta</taxon>
        <taxon>Spermatophyta</taxon>
        <taxon>Magnoliopsida</taxon>
        <taxon>eudicotyledons</taxon>
        <taxon>Gunneridae</taxon>
        <taxon>Pentapetalae</taxon>
        <taxon>rosids</taxon>
        <taxon>malvids</taxon>
        <taxon>Brassicales</taxon>
        <taxon>Brassicaceae</taxon>
        <taxon>Brassiceae</taxon>
        <taxon>Eruca</taxon>
    </lineage>
</organism>
<name>A0ABC8IYX7_ERUVS</name>
<feature type="region of interest" description="Disordered" evidence="1">
    <location>
        <begin position="1"/>
        <end position="20"/>
    </location>
</feature>
<keyword evidence="3" id="KW-1185">Reference proteome</keyword>
<protein>
    <submittedName>
        <fullName evidence="2">Uncharacterized protein</fullName>
    </submittedName>
</protein>
<evidence type="ECO:0000313" key="3">
    <source>
        <dbReference type="Proteomes" id="UP001642260"/>
    </source>
</evidence>
<evidence type="ECO:0000256" key="1">
    <source>
        <dbReference type="SAM" id="MobiDB-lite"/>
    </source>
</evidence>
<sequence>MCRSPLPATDHGTGTDASCSFPATALGKPNHVSKPEEEENQCGKAGDGHVLTMLKSFWFMVNGIVKDDVVEVSEFAKQGMPVVEIATLIFEEVLGRTLSRWPLLSSRRHFRRIVWHRVRHILFLLLDFNNCSWLMYQEDSNKEWIVVWWQIKQLNEPTDVMKSEWNTEGLLTRIEA</sequence>
<evidence type="ECO:0000313" key="2">
    <source>
        <dbReference type="EMBL" id="CAH8306436.1"/>
    </source>
</evidence>
<dbReference type="EMBL" id="CAKOAT010064711">
    <property type="protein sequence ID" value="CAH8306436.1"/>
    <property type="molecule type" value="Genomic_DNA"/>
</dbReference>
<comment type="caution">
    <text evidence="2">The sequence shown here is derived from an EMBL/GenBank/DDBJ whole genome shotgun (WGS) entry which is preliminary data.</text>
</comment>
<gene>
    <name evidence="2" type="ORF">ERUC_LOCUS4563</name>
</gene>
<dbReference type="AlphaFoldDB" id="A0ABC8IYX7"/>